<comment type="caution">
    <text evidence="5">The sequence shown here is derived from an EMBL/GenBank/DDBJ whole genome shotgun (WGS) entry which is preliminary data.</text>
</comment>
<keyword evidence="1" id="KW-0479">Metal-binding</keyword>
<dbReference type="Proteomes" id="UP001596028">
    <property type="component" value="Unassembled WGS sequence"/>
</dbReference>
<dbReference type="Gene3D" id="3.20.20.370">
    <property type="entry name" value="Glycoside hydrolase/deacetylase"/>
    <property type="match status" value="1"/>
</dbReference>
<proteinExistence type="predicted"/>
<dbReference type="CDD" id="cd10917">
    <property type="entry name" value="CE4_NodB_like_6s_7s"/>
    <property type="match status" value="1"/>
</dbReference>
<protein>
    <submittedName>
        <fullName evidence="5">Polysaccharide deacetylase family protein</fullName>
    </submittedName>
</protein>
<dbReference type="InterPro" id="IPR002509">
    <property type="entry name" value="NODB_dom"/>
</dbReference>
<evidence type="ECO:0000259" key="4">
    <source>
        <dbReference type="PROSITE" id="PS51677"/>
    </source>
</evidence>
<sequence length="337" mass="36375">MWGKRLTFGRACLSALCIVMLSAALTGCTLLREWQIAGMTGVGPDEASANAPDAEPAEETDAESAEEKAALAGARPSGALPEAETAVHPSDALPETETAVHPSDALPETETAVHPSKPDRGPASPTAKPADEAERRPRVALTFDDGPDNNYTVEILDILKKYDVKATFFLVGTQVKKFPETAKRIVDEGHAVGNHSWSHGDLTKLSSKARAEQLDRAQRIIEEATGASPRLARAPYGALSKEALATIHESRMKHVAWTVDTKDWAGTSVEDMYENVMSHTRDGGIILMHSFGGRKNALEHTVKLLPKIIEDLRAEGYDLVTVEEMIDSGEYNASAIK</sequence>
<feature type="domain" description="NodB homology" evidence="4">
    <location>
        <begin position="137"/>
        <end position="320"/>
    </location>
</feature>
<evidence type="ECO:0000313" key="5">
    <source>
        <dbReference type="EMBL" id="MFC4598279.1"/>
    </source>
</evidence>
<feature type="region of interest" description="Disordered" evidence="3">
    <location>
        <begin position="43"/>
        <end position="143"/>
    </location>
</feature>
<evidence type="ECO:0000256" key="3">
    <source>
        <dbReference type="SAM" id="MobiDB-lite"/>
    </source>
</evidence>
<accession>A0ABV9FAT3</accession>
<dbReference type="InterPro" id="IPR050248">
    <property type="entry name" value="Polysacc_deacetylase_ArnD"/>
</dbReference>
<evidence type="ECO:0000256" key="2">
    <source>
        <dbReference type="ARBA" id="ARBA00022801"/>
    </source>
</evidence>
<dbReference type="SUPFAM" id="SSF88713">
    <property type="entry name" value="Glycoside hydrolase/deacetylase"/>
    <property type="match status" value="1"/>
</dbReference>
<evidence type="ECO:0000256" key="1">
    <source>
        <dbReference type="ARBA" id="ARBA00022723"/>
    </source>
</evidence>
<reference evidence="6" key="1">
    <citation type="journal article" date="2019" name="Int. J. Syst. Evol. Microbiol.">
        <title>The Global Catalogue of Microorganisms (GCM) 10K type strain sequencing project: providing services to taxonomists for standard genome sequencing and annotation.</title>
        <authorList>
            <consortium name="The Broad Institute Genomics Platform"/>
            <consortium name="The Broad Institute Genome Sequencing Center for Infectious Disease"/>
            <person name="Wu L."/>
            <person name="Ma J."/>
        </authorList>
    </citation>
    <scope>NUCLEOTIDE SEQUENCE [LARGE SCALE GENOMIC DNA]</scope>
    <source>
        <strain evidence="6">CCUG 49571</strain>
    </source>
</reference>
<keyword evidence="2" id="KW-0378">Hydrolase</keyword>
<dbReference type="InterPro" id="IPR011330">
    <property type="entry name" value="Glyco_hydro/deAcase_b/a-brl"/>
</dbReference>
<dbReference type="PANTHER" id="PTHR10587:SF133">
    <property type="entry name" value="CHITIN DEACETYLASE 1-RELATED"/>
    <property type="match status" value="1"/>
</dbReference>
<dbReference type="EMBL" id="JBHSEP010000004">
    <property type="protein sequence ID" value="MFC4598279.1"/>
    <property type="molecule type" value="Genomic_DNA"/>
</dbReference>
<dbReference type="PROSITE" id="PS51677">
    <property type="entry name" value="NODB"/>
    <property type="match status" value="1"/>
</dbReference>
<feature type="compositionally biased region" description="Low complexity" evidence="3">
    <location>
        <begin position="44"/>
        <end position="54"/>
    </location>
</feature>
<evidence type="ECO:0000313" key="6">
    <source>
        <dbReference type="Proteomes" id="UP001596028"/>
    </source>
</evidence>
<dbReference type="PANTHER" id="PTHR10587">
    <property type="entry name" value="GLYCOSYL TRANSFERASE-RELATED"/>
    <property type="match status" value="1"/>
</dbReference>
<dbReference type="RefSeq" id="WP_378094361.1">
    <property type="nucleotide sequence ID" value="NZ_JBHSEP010000004.1"/>
</dbReference>
<feature type="compositionally biased region" description="Acidic residues" evidence="3">
    <location>
        <begin position="55"/>
        <end position="64"/>
    </location>
</feature>
<organism evidence="5 6">
    <name type="scientific">Cohnella hongkongensis</name>
    <dbReference type="NCBI Taxonomy" id="178337"/>
    <lineage>
        <taxon>Bacteria</taxon>
        <taxon>Bacillati</taxon>
        <taxon>Bacillota</taxon>
        <taxon>Bacilli</taxon>
        <taxon>Bacillales</taxon>
        <taxon>Paenibacillaceae</taxon>
        <taxon>Cohnella</taxon>
    </lineage>
</organism>
<gene>
    <name evidence="5" type="ORF">ACFO3S_08495</name>
</gene>
<dbReference type="Pfam" id="PF01522">
    <property type="entry name" value="Polysacc_deac_1"/>
    <property type="match status" value="1"/>
</dbReference>
<dbReference type="PROSITE" id="PS51257">
    <property type="entry name" value="PROKAR_LIPOPROTEIN"/>
    <property type="match status" value="1"/>
</dbReference>
<name>A0ABV9FAT3_9BACL</name>
<keyword evidence="6" id="KW-1185">Reference proteome</keyword>